<comment type="subcellular location">
    <subcellularLocation>
        <location evidence="1">Nucleus</location>
    </subcellularLocation>
</comment>
<dbReference type="Proteomes" id="UP000005237">
    <property type="component" value="Unassembled WGS sequence"/>
</dbReference>
<evidence type="ECO:0000313" key="4">
    <source>
        <dbReference type="Proteomes" id="UP000005237"/>
    </source>
</evidence>
<dbReference type="EnsemblMetazoa" id="CJA35938.1">
    <property type="protein sequence ID" value="CJA35938.1"/>
    <property type="gene ID" value="WBGene00211785"/>
</dbReference>
<feature type="domain" description="Transposase Tc1-like" evidence="2">
    <location>
        <begin position="120"/>
        <end position="181"/>
    </location>
</feature>
<dbReference type="Pfam" id="PF01498">
    <property type="entry name" value="HTH_Tnp_Tc3_2"/>
    <property type="match status" value="1"/>
</dbReference>
<protein>
    <submittedName>
        <fullName evidence="3">HTH_Tnp_Tc3_2 domain-containing protein</fullName>
    </submittedName>
</protein>
<sequence length="197" mass="21954">MVNPINSALDELHIISEGFVKRLLTDMFGKSDDWPEAAIIAKRIDKFFDNNFLNTESINFAMQNAIVNGIQMGLKQKDVAAQFNITRSTVSRIFNRYKYNGAVLVGKSPGRPRKTNHLTDRNILRVSRDNPRLSAAEVADLVDGPLTLVPSVRTVRRCLAESGLHGRRPAIKPFINAKNRKGPCQLGTLRVEICAVV</sequence>
<proteinExistence type="predicted"/>
<evidence type="ECO:0000259" key="2">
    <source>
        <dbReference type="Pfam" id="PF01498"/>
    </source>
</evidence>
<dbReference type="Pfam" id="PF13384">
    <property type="entry name" value="HTH_23"/>
    <property type="match status" value="1"/>
</dbReference>
<dbReference type="InterPro" id="IPR009057">
    <property type="entry name" value="Homeodomain-like_sf"/>
</dbReference>
<dbReference type="SUPFAM" id="SSF46689">
    <property type="entry name" value="Homeodomain-like"/>
    <property type="match status" value="1"/>
</dbReference>
<evidence type="ECO:0000256" key="1">
    <source>
        <dbReference type="ARBA" id="ARBA00004123"/>
    </source>
</evidence>
<keyword evidence="4" id="KW-1185">Reference proteome</keyword>
<dbReference type="GO" id="GO:0015074">
    <property type="term" value="P:DNA integration"/>
    <property type="evidence" value="ECO:0007669"/>
    <property type="project" value="InterPro"/>
</dbReference>
<organism evidence="3 4">
    <name type="scientific">Caenorhabditis japonica</name>
    <dbReference type="NCBI Taxonomy" id="281687"/>
    <lineage>
        <taxon>Eukaryota</taxon>
        <taxon>Metazoa</taxon>
        <taxon>Ecdysozoa</taxon>
        <taxon>Nematoda</taxon>
        <taxon>Chromadorea</taxon>
        <taxon>Rhabditida</taxon>
        <taxon>Rhabditina</taxon>
        <taxon>Rhabditomorpha</taxon>
        <taxon>Rhabditoidea</taxon>
        <taxon>Rhabditidae</taxon>
        <taxon>Peloderinae</taxon>
        <taxon>Caenorhabditis</taxon>
    </lineage>
</organism>
<dbReference type="AlphaFoldDB" id="A0A8R1IQ81"/>
<dbReference type="InterPro" id="IPR002492">
    <property type="entry name" value="Transposase_Tc1-like"/>
</dbReference>
<name>A0A8R1IQ81_CAEJA</name>
<dbReference type="GO" id="GO:0006313">
    <property type="term" value="P:DNA transposition"/>
    <property type="evidence" value="ECO:0007669"/>
    <property type="project" value="InterPro"/>
</dbReference>
<reference evidence="4" key="1">
    <citation type="submission" date="2010-08" db="EMBL/GenBank/DDBJ databases">
        <authorList>
            <consortium name="Caenorhabditis japonica Sequencing Consortium"/>
            <person name="Wilson R.K."/>
        </authorList>
    </citation>
    <scope>NUCLEOTIDE SEQUENCE [LARGE SCALE GENOMIC DNA]</scope>
    <source>
        <strain evidence="4">DF5081</strain>
    </source>
</reference>
<dbReference type="GO" id="GO:0005634">
    <property type="term" value="C:nucleus"/>
    <property type="evidence" value="ECO:0007669"/>
    <property type="project" value="UniProtKB-SubCell"/>
</dbReference>
<accession>A0A8R1IQ81</accession>
<reference evidence="3" key="2">
    <citation type="submission" date="2022-06" db="UniProtKB">
        <authorList>
            <consortium name="EnsemblMetazoa"/>
        </authorList>
    </citation>
    <scope>IDENTIFICATION</scope>
    <source>
        <strain evidence="3">DF5081</strain>
    </source>
</reference>
<dbReference type="GO" id="GO:0003677">
    <property type="term" value="F:DNA binding"/>
    <property type="evidence" value="ECO:0007669"/>
    <property type="project" value="InterPro"/>
</dbReference>
<evidence type="ECO:0000313" key="3">
    <source>
        <dbReference type="EnsemblMetazoa" id="CJA35938.1"/>
    </source>
</evidence>
<dbReference type="Gene3D" id="1.10.10.60">
    <property type="entry name" value="Homeodomain-like"/>
    <property type="match status" value="1"/>
</dbReference>